<comment type="caution">
    <text evidence="1">The sequence shown here is derived from an EMBL/GenBank/DDBJ whole genome shotgun (WGS) entry which is preliminary data.</text>
</comment>
<proteinExistence type="predicted"/>
<protein>
    <submittedName>
        <fullName evidence="1">Uncharacterized protein</fullName>
    </submittedName>
</protein>
<evidence type="ECO:0000313" key="1">
    <source>
        <dbReference type="EMBL" id="KAK7305802.1"/>
    </source>
</evidence>
<sequence>MTSVALKHCCIKTLLLASQEIPLSLMDALSLFALMKAATTITMNESVKPMPNGNPLWDADTSFITSLLSSELEQYGTDIIVPTTAEKDAIETDRF</sequence>
<reference evidence="1 2" key="1">
    <citation type="submission" date="2024-01" db="EMBL/GenBank/DDBJ databases">
        <title>The genomes of 5 underutilized Papilionoideae crops provide insights into root nodulation and disease resistanc.</title>
        <authorList>
            <person name="Jiang F."/>
        </authorList>
    </citation>
    <scope>NUCLEOTIDE SEQUENCE [LARGE SCALE GENOMIC DNA]</scope>
    <source>
        <strain evidence="1">LVBAO_FW01</strain>
        <tissue evidence="1">Leaves</tissue>
    </source>
</reference>
<organism evidence="1 2">
    <name type="scientific">Canavalia gladiata</name>
    <name type="common">Sword bean</name>
    <name type="synonym">Dolichos gladiatus</name>
    <dbReference type="NCBI Taxonomy" id="3824"/>
    <lineage>
        <taxon>Eukaryota</taxon>
        <taxon>Viridiplantae</taxon>
        <taxon>Streptophyta</taxon>
        <taxon>Embryophyta</taxon>
        <taxon>Tracheophyta</taxon>
        <taxon>Spermatophyta</taxon>
        <taxon>Magnoliopsida</taxon>
        <taxon>eudicotyledons</taxon>
        <taxon>Gunneridae</taxon>
        <taxon>Pentapetalae</taxon>
        <taxon>rosids</taxon>
        <taxon>fabids</taxon>
        <taxon>Fabales</taxon>
        <taxon>Fabaceae</taxon>
        <taxon>Papilionoideae</taxon>
        <taxon>50 kb inversion clade</taxon>
        <taxon>NPAAA clade</taxon>
        <taxon>indigoferoid/millettioid clade</taxon>
        <taxon>Phaseoleae</taxon>
        <taxon>Canavalia</taxon>
    </lineage>
</organism>
<evidence type="ECO:0000313" key="2">
    <source>
        <dbReference type="Proteomes" id="UP001367508"/>
    </source>
</evidence>
<dbReference type="EMBL" id="JAYMYQ010000011">
    <property type="protein sequence ID" value="KAK7305802.1"/>
    <property type="molecule type" value="Genomic_DNA"/>
</dbReference>
<name>A0AAN9JVB2_CANGL</name>
<keyword evidence="2" id="KW-1185">Reference proteome</keyword>
<dbReference type="AlphaFoldDB" id="A0AAN9JVB2"/>
<gene>
    <name evidence="1" type="ORF">VNO77_43714</name>
</gene>
<accession>A0AAN9JVB2</accession>
<dbReference type="Proteomes" id="UP001367508">
    <property type="component" value="Unassembled WGS sequence"/>
</dbReference>